<dbReference type="Proteomes" id="UP001059773">
    <property type="component" value="Chromosome"/>
</dbReference>
<dbReference type="RefSeq" id="WP_040985276.1">
    <property type="nucleotide sequence ID" value="NZ_CABKTI010000009.1"/>
</dbReference>
<feature type="compositionally biased region" description="Acidic residues" evidence="1">
    <location>
        <begin position="68"/>
        <end position="99"/>
    </location>
</feature>
<sequence length="209" mass="22718">MKQHVRAFAVGLLTSGALLLAIYLFGNTSSGNLEDTEPEELISVLEDQGYAILTQDEYIAYSVNREEADAEAGEEAEESDSNNDTDENESTDEDEDSNEDNGNNNDDSNNDDDSNGNDESDDNNSEGNEDDEASEESDVTEVEITLEDGAPPSTISNALEDAGIIDDAWDFNEYLDDNDLSGSVIPGTYEIDSEMSFSEIGDIITTYSE</sequence>
<evidence type="ECO:0000313" key="3">
    <source>
        <dbReference type="EMBL" id="UUI01344.1"/>
    </source>
</evidence>
<proteinExistence type="predicted"/>
<evidence type="ECO:0000313" key="4">
    <source>
        <dbReference type="Proteomes" id="UP001059773"/>
    </source>
</evidence>
<name>A0ABY5JRV4_9BACI</name>
<organism evidence="3 4">
    <name type="scientific">Oceanobacillus jeddahense</name>
    <dbReference type="NCBI Taxonomy" id="1462527"/>
    <lineage>
        <taxon>Bacteria</taxon>
        <taxon>Bacillati</taxon>
        <taxon>Bacillota</taxon>
        <taxon>Bacilli</taxon>
        <taxon>Bacillales</taxon>
        <taxon>Bacillaceae</taxon>
        <taxon>Oceanobacillus</taxon>
    </lineage>
</organism>
<protein>
    <submittedName>
        <fullName evidence="3">Endolytic transglycosylase MltG</fullName>
    </submittedName>
</protein>
<keyword evidence="4" id="KW-1185">Reference proteome</keyword>
<keyword evidence="2" id="KW-0812">Transmembrane</keyword>
<reference evidence="3" key="1">
    <citation type="submission" date="2022-07" db="EMBL/GenBank/DDBJ databases">
        <title>FELIX.</title>
        <authorList>
            <person name="Wan K.H."/>
            <person name="Park S."/>
            <person name="Lawrence Q."/>
            <person name="Eichenberger J.P."/>
            <person name="Booth B.W."/>
            <person name="Piaggio A.J."/>
            <person name="Chandler J.C."/>
            <person name="Franklin A.B."/>
            <person name="Celniker S.E."/>
        </authorList>
    </citation>
    <scope>NUCLEOTIDE SEQUENCE</scope>
    <source>
        <strain evidence="3">QA-1986 374</strain>
    </source>
</reference>
<evidence type="ECO:0000256" key="1">
    <source>
        <dbReference type="SAM" id="MobiDB-lite"/>
    </source>
</evidence>
<accession>A0ABY5JRV4</accession>
<dbReference type="EMBL" id="CP101914">
    <property type="protein sequence ID" value="UUI01344.1"/>
    <property type="molecule type" value="Genomic_DNA"/>
</dbReference>
<feature type="transmembrane region" description="Helical" evidence="2">
    <location>
        <begin position="7"/>
        <end position="26"/>
    </location>
</feature>
<keyword evidence="2" id="KW-0472">Membrane</keyword>
<feature type="compositionally biased region" description="Acidic residues" evidence="1">
    <location>
        <begin position="108"/>
        <end position="146"/>
    </location>
</feature>
<evidence type="ECO:0000256" key="2">
    <source>
        <dbReference type="SAM" id="Phobius"/>
    </source>
</evidence>
<gene>
    <name evidence="3" type="ORF">NP439_14900</name>
</gene>
<dbReference type="Gene3D" id="3.30.1490.480">
    <property type="entry name" value="Endolytic murein transglycosylase"/>
    <property type="match status" value="1"/>
</dbReference>
<feature type="region of interest" description="Disordered" evidence="1">
    <location>
        <begin position="67"/>
        <end position="155"/>
    </location>
</feature>
<keyword evidence="2" id="KW-1133">Transmembrane helix</keyword>